<feature type="compositionally biased region" description="Basic and acidic residues" evidence="1">
    <location>
        <begin position="510"/>
        <end position="524"/>
    </location>
</feature>
<reference evidence="3 4" key="1">
    <citation type="journal article" date="2024" name="Plant Biotechnol. J.">
        <title>Dendrobium thyrsiflorum genome and its molecular insights into genes involved in important horticultural traits.</title>
        <authorList>
            <person name="Chen B."/>
            <person name="Wang J.Y."/>
            <person name="Zheng P.J."/>
            <person name="Li K.L."/>
            <person name="Liang Y.M."/>
            <person name="Chen X.F."/>
            <person name="Zhang C."/>
            <person name="Zhao X."/>
            <person name="He X."/>
            <person name="Zhang G.Q."/>
            <person name="Liu Z.J."/>
            <person name="Xu Q."/>
        </authorList>
    </citation>
    <scope>NUCLEOTIDE SEQUENCE [LARGE SCALE GENOMIC DNA]</scope>
    <source>
        <strain evidence="3">GZMU011</strain>
    </source>
</reference>
<feature type="region of interest" description="Disordered" evidence="1">
    <location>
        <begin position="466"/>
        <end position="525"/>
    </location>
</feature>
<keyword evidence="4" id="KW-1185">Reference proteome</keyword>
<sequence length="628" mass="71590">MTPVAILSHLLLSGTLHIGKMEDSNTIPDIYTQQNEEVRIEDNVVEASDDACDDGSVVIKKRRRMTSKVWGHFEMFANPTDGKQRCKCKRCGVQYLCDSKNGTVTHDPELEAVTEDILTFAVNEVEGEAGENSVMDLQNTAFTVQLGRGVNIQLANAVINTGSSGATIQFGSVDFPTVVARTVVTSAYGTDSERPARRPHSAETSARRAHLSAPQVTTTQDPRGRIFVFERLSQSEAPTIKRSMTGGRISVVTANTTNLPTGPSTPGRNNIEVFSSGGRLTRRQRRKMNPELRAQQQVVPVHPSNLPAHELEANVPTRNRFADMRWVKRNSSTGELKKSFWDRQHEVIAPQEKKEPESLSARVYQVLKTVKERGLTKRKIQRPLTVEVRRTPPRERLPLSRRKNKERRIIPYGKHQGVTPELHVRESTAERSRRKEKEIWRSKPQNDKGERRRERIINLAVTSSIASRRPTISNQRHQRWVPKRAHDDTRHDGRHLEKSSKGSHHSPTPPKEETNFDRSPRVEEIFLPNQKPEIQWRRRSEIRVLEVGENIAGREENMEEENVDLNEEGGYIDEEDYMEDEEDYLNEKGGTINEEEMNDTINMEVMYMVRYVNINNGVDYDDGEDDGD</sequence>
<evidence type="ECO:0000256" key="2">
    <source>
        <dbReference type="SAM" id="SignalP"/>
    </source>
</evidence>
<dbReference type="AlphaFoldDB" id="A0ABD0U5Z0"/>
<evidence type="ECO:0000313" key="4">
    <source>
        <dbReference type="Proteomes" id="UP001552299"/>
    </source>
</evidence>
<gene>
    <name evidence="3" type="ORF">M5K25_022029</name>
</gene>
<keyword evidence="2" id="KW-0732">Signal</keyword>
<feature type="compositionally biased region" description="Basic and acidic residues" evidence="1">
    <location>
        <begin position="484"/>
        <end position="500"/>
    </location>
</feature>
<feature type="chain" id="PRO_5044874473" evidence="2">
    <location>
        <begin position="22"/>
        <end position="628"/>
    </location>
</feature>
<feature type="compositionally biased region" description="Basic and acidic residues" evidence="1">
    <location>
        <begin position="422"/>
        <end position="454"/>
    </location>
</feature>
<feature type="region of interest" description="Disordered" evidence="1">
    <location>
        <begin position="413"/>
        <end position="454"/>
    </location>
</feature>
<feature type="compositionally biased region" description="Polar residues" evidence="1">
    <location>
        <begin position="466"/>
        <end position="475"/>
    </location>
</feature>
<proteinExistence type="predicted"/>
<organism evidence="3 4">
    <name type="scientific">Dendrobium thyrsiflorum</name>
    <name type="common">Pinecone-like raceme dendrobium</name>
    <name type="synonym">Orchid</name>
    <dbReference type="NCBI Taxonomy" id="117978"/>
    <lineage>
        <taxon>Eukaryota</taxon>
        <taxon>Viridiplantae</taxon>
        <taxon>Streptophyta</taxon>
        <taxon>Embryophyta</taxon>
        <taxon>Tracheophyta</taxon>
        <taxon>Spermatophyta</taxon>
        <taxon>Magnoliopsida</taxon>
        <taxon>Liliopsida</taxon>
        <taxon>Asparagales</taxon>
        <taxon>Orchidaceae</taxon>
        <taxon>Epidendroideae</taxon>
        <taxon>Malaxideae</taxon>
        <taxon>Dendrobiinae</taxon>
        <taxon>Dendrobium</taxon>
    </lineage>
</organism>
<evidence type="ECO:0000256" key="1">
    <source>
        <dbReference type="SAM" id="MobiDB-lite"/>
    </source>
</evidence>
<feature type="region of interest" description="Disordered" evidence="1">
    <location>
        <begin position="189"/>
        <end position="219"/>
    </location>
</feature>
<evidence type="ECO:0000313" key="3">
    <source>
        <dbReference type="EMBL" id="KAL0907610.1"/>
    </source>
</evidence>
<dbReference type="Proteomes" id="UP001552299">
    <property type="component" value="Unassembled WGS sequence"/>
</dbReference>
<feature type="signal peptide" evidence="2">
    <location>
        <begin position="1"/>
        <end position="21"/>
    </location>
</feature>
<comment type="caution">
    <text evidence="3">The sequence shown here is derived from an EMBL/GenBank/DDBJ whole genome shotgun (WGS) entry which is preliminary data.</text>
</comment>
<name>A0ABD0U5Z0_DENTH</name>
<accession>A0ABD0U5Z0</accession>
<protein>
    <submittedName>
        <fullName evidence="3">Uncharacterized protein</fullName>
    </submittedName>
</protein>
<dbReference type="EMBL" id="JANQDX010000017">
    <property type="protein sequence ID" value="KAL0907610.1"/>
    <property type="molecule type" value="Genomic_DNA"/>
</dbReference>